<accession>A0A8J6K1A1</accession>
<feature type="transmembrane region" description="Helical" evidence="1">
    <location>
        <begin position="73"/>
        <end position="92"/>
    </location>
</feature>
<dbReference type="Proteomes" id="UP000770717">
    <property type="component" value="Unassembled WGS sequence"/>
</dbReference>
<comment type="caution">
    <text evidence="2">The sequence shown here is derived from an EMBL/GenBank/DDBJ whole genome shotgun (WGS) entry which is preliminary data.</text>
</comment>
<keyword evidence="1" id="KW-0472">Membrane</keyword>
<dbReference type="PANTHER" id="PTHR31416:SF1">
    <property type="entry name" value="TRANSMEMBRANE PROTEIN 125"/>
    <property type="match status" value="1"/>
</dbReference>
<dbReference type="InterPro" id="IPR028165">
    <property type="entry name" value="TMEM125"/>
</dbReference>
<sequence length="218" mass="23610">MSSIDELPPPRASPNQEQIQNDALEEHPELWWSREPLKSVLCYSFSVLLILACGIGGIVLLSTTTSRSGEWRMAVGATLCILALLVLLKQLLSSAIQDMHCLTRREHINMLKSGGFSDTLVFLISAIIILVCGAVLLTLSVSGETPGFPPVLVTMHTVGVTLVVVGSGLLLGVLIFTLLMYCRSCASSRFHPRNIGVFSISGQLYQRQNTTSSLANLI</sequence>
<gene>
    <name evidence="2" type="ORF">GDO78_014122</name>
</gene>
<protein>
    <recommendedName>
        <fullName evidence="4">Transmembrane protein 125</fullName>
    </recommendedName>
</protein>
<dbReference type="EMBL" id="WNTK01000126">
    <property type="protein sequence ID" value="KAG9471589.1"/>
    <property type="molecule type" value="Genomic_DNA"/>
</dbReference>
<evidence type="ECO:0000313" key="2">
    <source>
        <dbReference type="EMBL" id="KAG9471589.1"/>
    </source>
</evidence>
<feature type="transmembrane region" description="Helical" evidence="1">
    <location>
        <begin position="159"/>
        <end position="181"/>
    </location>
</feature>
<keyword evidence="1" id="KW-0812">Transmembrane</keyword>
<evidence type="ECO:0000256" key="1">
    <source>
        <dbReference type="SAM" id="Phobius"/>
    </source>
</evidence>
<evidence type="ECO:0000313" key="3">
    <source>
        <dbReference type="Proteomes" id="UP000770717"/>
    </source>
</evidence>
<dbReference type="PANTHER" id="PTHR31416">
    <property type="entry name" value="TRANSMEMBRANE PROTEIN 125"/>
    <property type="match status" value="1"/>
</dbReference>
<feature type="transmembrane region" description="Helical" evidence="1">
    <location>
        <begin position="40"/>
        <end position="61"/>
    </location>
</feature>
<proteinExistence type="predicted"/>
<reference evidence="2" key="1">
    <citation type="thesis" date="2020" institute="ProQuest LLC" country="789 East Eisenhower Parkway, Ann Arbor, MI, USA">
        <title>Comparative Genomics and Chromosome Evolution.</title>
        <authorList>
            <person name="Mudd A.B."/>
        </authorList>
    </citation>
    <scope>NUCLEOTIDE SEQUENCE</scope>
    <source>
        <strain evidence="2">HN-11 Male</strain>
        <tissue evidence="2">Kidney and liver</tissue>
    </source>
</reference>
<feature type="transmembrane region" description="Helical" evidence="1">
    <location>
        <begin position="113"/>
        <end position="139"/>
    </location>
</feature>
<keyword evidence="3" id="KW-1185">Reference proteome</keyword>
<dbReference type="Pfam" id="PF15109">
    <property type="entry name" value="TMEM125"/>
    <property type="match status" value="1"/>
</dbReference>
<dbReference type="OrthoDB" id="8950495at2759"/>
<dbReference type="EMBL" id="WNTK01000126">
    <property type="protein sequence ID" value="KAG9471588.1"/>
    <property type="molecule type" value="Genomic_DNA"/>
</dbReference>
<organism evidence="2 3">
    <name type="scientific">Eleutherodactylus coqui</name>
    <name type="common">Puerto Rican coqui</name>
    <dbReference type="NCBI Taxonomy" id="57060"/>
    <lineage>
        <taxon>Eukaryota</taxon>
        <taxon>Metazoa</taxon>
        <taxon>Chordata</taxon>
        <taxon>Craniata</taxon>
        <taxon>Vertebrata</taxon>
        <taxon>Euteleostomi</taxon>
        <taxon>Amphibia</taxon>
        <taxon>Batrachia</taxon>
        <taxon>Anura</taxon>
        <taxon>Neobatrachia</taxon>
        <taxon>Hyloidea</taxon>
        <taxon>Eleutherodactylidae</taxon>
        <taxon>Eleutherodactylinae</taxon>
        <taxon>Eleutherodactylus</taxon>
        <taxon>Eleutherodactylus</taxon>
    </lineage>
</organism>
<name>A0A8J6K1A1_ELECQ</name>
<dbReference type="AlphaFoldDB" id="A0A8J6K1A1"/>
<evidence type="ECO:0008006" key="4">
    <source>
        <dbReference type="Google" id="ProtNLM"/>
    </source>
</evidence>
<keyword evidence="1" id="KW-1133">Transmembrane helix</keyword>